<dbReference type="SUPFAM" id="SSF50475">
    <property type="entry name" value="FMN-binding split barrel"/>
    <property type="match status" value="1"/>
</dbReference>
<dbReference type="GO" id="GO:0010181">
    <property type="term" value="F:FMN binding"/>
    <property type="evidence" value="ECO:0007669"/>
    <property type="project" value="InterPro"/>
</dbReference>
<evidence type="ECO:0000256" key="4">
    <source>
        <dbReference type="PIRSR" id="PIRSR000190-2"/>
    </source>
</evidence>
<accession>A0A846TMF3</accession>
<feature type="binding site" evidence="4">
    <location>
        <position position="159"/>
    </location>
    <ligand>
        <name>FMN</name>
        <dbReference type="ChEBI" id="CHEBI:58210"/>
    </ligand>
</feature>
<dbReference type="EMBL" id="JAAVUN010000010">
    <property type="protein sequence ID" value="NKE09633.1"/>
    <property type="molecule type" value="Genomic_DNA"/>
</dbReference>
<comment type="cofactor">
    <cofactor evidence="4">
        <name>FMN</name>
        <dbReference type="ChEBI" id="CHEBI:58210"/>
    </cofactor>
    <text evidence="4">Binds 1 FMN per subunit.</text>
</comment>
<keyword evidence="7" id="KW-1185">Reference proteome</keyword>
<evidence type="ECO:0000256" key="3">
    <source>
        <dbReference type="ARBA" id="ARBA00023002"/>
    </source>
</evidence>
<comment type="caution">
    <text evidence="6">The sequence shown here is derived from an EMBL/GenBank/DDBJ whole genome shotgun (WGS) entry which is preliminary data.</text>
</comment>
<evidence type="ECO:0000256" key="2">
    <source>
        <dbReference type="ARBA" id="ARBA00022643"/>
    </source>
</evidence>
<keyword evidence="2 4" id="KW-0288">FMN</keyword>
<evidence type="ECO:0000256" key="1">
    <source>
        <dbReference type="ARBA" id="ARBA00022630"/>
    </source>
</evidence>
<keyword evidence="3" id="KW-0560">Oxidoreductase</keyword>
<dbReference type="Gene3D" id="2.30.110.10">
    <property type="entry name" value="Electron Transport, Fmn-binding Protein, Chain A"/>
    <property type="match status" value="2"/>
</dbReference>
<dbReference type="GO" id="GO:0004733">
    <property type="term" value="F:pyridoxamine phosphate oxidase activity"/>
    <property type="evidence" value="ECO:0007669"/>
    <property type="project" value="InterPro"/>
</dbReference>
<dbReference type="InterPro" id="IPR012349">
    <property type="entry name" value="Split_barrel_FMN-bd"/>
</dbReference>
<evidence type="ECO:0000259" key="5">
    <source>
        <dbReference type="Pfam" id="PF01243"/>
    </source>
</evidence>
<dbReference type="Pfam" id="PF01243">
    <property type="entry name" value="PNPOx_N"/>
    <property type="match status" value="1"/>
</dbReference>
<dbReference type="AlphaFoldDB" id="A0A846TMF3"/>
<evidence type="ECO:0000313" key="6">
    <source>
        <dbReference type="EMBL" id="NKE09633.1"/>
    </source>
</evidence>
<gene>
    <name evidence="6" type="ORF">GTW58_06715</name>
</gene>
<dbReference type="InterPro" id="IPR000659">
    <property type="entry name" value="Pyridox_Oxase"/>
</dbReference>
<name>A0A846TMF3_9MICC</name>
<dbReference type="PANTHER" id="PTHR10851">
    <property type="entry name" value="PYRIDOXINE-5-PHOSPHATE OXIDASE"/>
    <property type="match status" value="1"/>
</dbReference>
<dbReference type="GO" id="GO:0008615">
    <property type="term" value="P:pyridoxine biosynthetic process"/>
    <property type="evidence" value="ECO:0007669"/>
    <property type="project" value="InterPro"/>
</dbReference>
<dbReference type="Proteomes" id="UP000521379">
    <property type="component" value="Unassembled WGS sequence"/>
</dbReference>
<dbReference type="PANTHER" id="PTHR10851:SF0">
    <property type="entry name" value="PYRIDOXINE-5'-PHOSPHATE OXIDASE"/>
    <property type="match status" value="1"/>
</dbReference>
<feature type="binding site" evidence="4">
    <location>
        <begin position="67"/>
        <end position="72"/>
    </location>
    <ligand>
        <name>FMN</name>
        <dbReference type="ChEBI" id="CHEBI:58210"/>
    </ligand>
</feature>
<protein>
    <submittedName>
        <fullName evidence="6">Pyridoxamine 5'-phosphate oxidase</fullName>
    </submittedName>
</protein>
<dbReference type="RefSeq" id="WP_119932762.1">
    <property type="nucleotide sequence ID" value="NZ_JAAVUN010000010.1"/>
</dbReference>
<keyword evidence="1" id="KW-0285">Flavoprotein</keyword>
<evidence type="ECO:0000313" key="7">
    <source>
        <dbReference type="Proteomes" id="UP000521379"/>
    </source>
</evidence>
<feature type="binding site" evidence="4">
    <location>
        <position position="169"/>
    </location>
    <ligand>
        <name>FMN</name>
        <dbReference type="ChEBI" id="CHEBI:58210"/>
    </ligand>
</feature>
<feature type="binding site" evidence="4">
    <location>
        <position position="89"/>
    </location>
    <ligand>
        <name>FMN</name>
        <dbReference type="ChEBI" id="CHEBI:58210"/>
    </ligand>
</feature>
<feature type="domain" description="Pyridoxamine 5'-phosphate oxidase N-terminal" evidence="5">
    <location>
        <begin position="40"/>
        <end position="159"/>
    </location>
</feature>
<sequence>MGKNSAARLRTIPSLTGSAAPPDLEHLPSEPVTMFYSWLDAALAAGVAEPLAATVATVDDDGVPDSRTLLLKDVDEHGWAFAGLASSRKGRQLAHNPSAALNLWWQPMARAVRVRGVVVEADEAQTRADLEARSPAARDDVNPDDWRLWRIDPSRMEFWQGAADRRHTRIVYRRTQDGWSVT</sequence>
<reference evidence="6 7" key="1">
    <citation type="submission" date="2020-02" db="EMBL/GenBank/DDBJ databases">
        <authorList>
            <person name="Sun Q."/>
        </authorList>
    </citation>
    <scope>NUCLEOTIDE SEQUENCE [LARGE SCALE GENOMIC DNA]</scope>
    <source>
        <strain evidence="6 7">YIM 13062</strain>
    </source>
</reference>
<dbReference type="PIRSF" id="PIRSF000190">
    <property type="entry name" value="Pyd_amn-ph_oxd"/>
    <property type="match status" value="1"/>
</dbReference>
<dbReference type="InterPro" id="IPR011576">
    <property type="entry name" value="Pyridox_Oxase_N"/>
</dbReference>
<proteinExistence type="predicted"/>
<feature type="binding site" evidence="4">
    <location>
        <position position="88"/>
    </location>
    <ligand>
        <name>FMN</name>
        <dbReference type="ChEBI" id="CHEBI:58210"/>
    </ligand>
</feature>
<organism evidence="6 7">
    <name type="scientific">Kocuria subflava</name>
    <dbReference type="NCBI Taxonomy" id="1736139"/>
    <lineage>
        <taxon>Bacteria</taxon>
        <taxon>Bacillati</taxon>
        <taxon>Actinomycetota</taxon>
        <taxon>Actinomycetes</taxon>
        <taxon>Micrococcales</taxon>
        <taxon>Micrococcaceae</taxon>
        <taxon>Kocuria</taxon>
    </lineage>
</organism>